<feature type="region of interest" description="Disordered" evidence="10">
    <location>
        <begin position="127"/>
        <end position="182"/>
    </location>
</feature>
<keyword evidence="3" id="KW-0547">Nucleotide-binding</keyword>
<dbReference type="GO" id="GO:0016887">
    <property type="term" value="F:ATP hydrolysis activity"/>
    <property type="evidence" value="ECO:0007669"/>
    <property type="project" value="InterPro"/>
</dbReference>
<dbReference type="InterPro" id="IPR013761">
    <property type="entry name" value="SAM/pointed_sf"/>
</dbReference>
<keyword evidence="9" id="KW-0175">Coiled coil</keyword>
<reference evidence="14 15" key="1">
    <citation type="journal article" date="2015" name="Mol. Plant Microbe Interact.">
        <title>Genome, transcriptome, and functional analyses of Penicillium expansum provide new insights into secondary metabolism and pathogenicity.</title>
        <authorList>
            <person name="Ballester A.R."/>
            <person name="Marcet-Houben M."/>
            <person name="Levin E."/>
            <person name="Sela N."/>
            <person name="Selma-Lazaro C."/>
            <person name="Carmona L."/>
            <person name="Wisniewski M."/>
            <person name="Droby S."/>
            <person name="Gonzalez-Candelas L."/>
            <person name="Gabaldon T."/>
        </authorList>
    </citation>
    <scope>NUCLEOTIDE SEQUENCE [LARGE SCALE GENOMIC DNA]</scope>
    <source>
        <strain evidence="14 15">PHI-1</strain>
    </source>
</reference>
<feature type="compositionally biased region" description="Basic and acidic residues" evidence="10">
    <location>
        <begin position="368"/>
        <end position="377"/>
    </location>
</feature>
<dbReference type="InterPro" id="IPR014001">
    <property type="entry name" value="Helicase_ATP-bd"/>
</dbReference>
<dbReference type="InterPro" id="IPR056026">
    <property type="entry name" value="DUF7607"/>
</dbReference>
<evidence type="ECO:0000256" key="3">
    <source>
        <dbReference type="ARBA" id="ARBA00022741"/>
    </source>
</evidence>
<feature type="compositionally biased region" description="Polar residues" evidence="10">
    <location>
        <begin position="135"/>
        <end position="144"/>
    </location>
</feature>
<dbReference type="Proteomes" id="UP000030104">
    <property type="component" value="Unassembled WGS sequence"/>
</dbReference>
<dbReference type="InterPro" id="IPR001650">
    <property type="entry name" value="Helicase_C-like"/>
</dbReference>
<dbReference type="SUPFAM" id="SSF47769">
    <property type="entry name" value="SAM/Pointed domain"/>
    <property type="match status" value="1"/>
</dbReference>
<evidence type="ECO:0000256" key="6">
    <source>
        <dbReference type="ARBA" id="ARBA00022840"/>
    </source>
</evidence>
<dbReference type="Pfam" id="PF00271">
    <property type="entry name" value="Helicase_C"/>
    <property type="match status" value="1"/>
</dbReference>
<sequence length="1406" mass="158568">MPSSKDLKDLKDLKDPQDWTVNEVVAFLCHDEPGDWSYNLACPDLVALEISLRENSISGLSFLDITDDHVKELGVKAIAQRQYVLKAIKWLQRRSSKYQMEQQQQQLPFHNPSKALLNEEQLSPEHINDPIIPTTLGNPSNLTLLDTPLPAQTEGKKPRRMEPTTVERPPTDSLLETSSPHILPAPNSAFGNDAFFDHLMKSYPPNDTDILSLLGESSSESEYDTETREEMAEDEGQSRSGTPSDTSGNLGDAEFNEIVDEYINSLRTQFIEIRLPKEQPKAFQIWTRGQKFPSMKSQILTRITHLEKRRQALRNALAEAQHSSHSSLIQACACLDPTVIEIFLDQWKLSVLGQVTPPAKVARPPRTPRPEKPKANSDGEETLSSDSDSDSDSVQDSGEEDDGESSEQSEDSLALALMSDIEEDEVAQDEEKPSPRAAHSYGPFRDFSSDEEEDLSHLFYKEENYEPPAAKRRRLKEHSAPQDNPTSPLMPTTILPFDRDVALPSTEREAEGQMEAKPHSVNPMRLNTHEFVDLTSDKGSGTDKALFVFDDVYPMMWRTIEESGNQLHLVAKALTGLPNNRINGLYTFLGSYMSCLYRDYARDALKHMSDDSSVIEGMHPEESHSAMLMTALFVSWINVIQVPYGAFTAKEVKTALAAIGEDDEDQFTPFFNCLNDLIKGYKRWLTLPSRVQSDEMSPAIPCKRGKRKLNDAKITLTRAQKEAQERQDKQAEAKRALLASRFARGHTGKESTPKPVSFRIPMICLDPHIAQYVKSYQLSGIQFMFREIIENKREEGCLLAHTMGLGKTMQVISLLVTISNAGASEDPSIRDQIPEQLRQSKTLLLCPASLIQNWCDEFEMWTPQNHNLGKVRSIPAKNPTLDRTQEICAWNDEGGVLILSYNIFRKLVKDKAENNEDEAQKSVNENVKNWVLNSPTLVVVDEAQNLRNHESQITEAASRLRTRKRIALTGTPISNGLEDYYWMVDWVAPKYLGELPDFNDQFIKPIENGSQIDSTKIDRRQALQRQELFLRIINPKVQRADMSALTDELPPKYEYSVYFEPTSLQKAVYNLLINGVAQNEAGVRSELMSWLPLLKLCCNHPALFKADLESRKTKIAYGKQTSPSSGFPGTNLGFNMPIQEQIMPRSMLSELDDVFKDVPNLLDPSLSSRVAILNEILNQAIAVGDKVLVFSSSIPTLKYLAEVMDGTQRKYALLQGNVSAAQRPEVVQRFNNDPSTYVFLISTKAGGLGLNIQAANRVVIFDFQFNPTWEQQAIGRAYRIGQKKKVFVYRMVAAGTVEEKIYNKTIFKSQLAGRLLDDEHVARMGSKVLERYLVPWQESVHKGGIEETAFATDPQMMGRLRAVCGKSILSTKLCVEEIDPEDRLTDQEQQSVEDQLRLRRLQFESL</sequence>
<dbReference type="PROSITE" id="PS50105">
    <property type="entry name" value="SAM_DOMAIN"/>
    <property type="match status" value="1"/>
</dbReference>
<dbReference type="InterPro" id="IPR038718">
    <property type="entry name" value="SNF2-like_sf"/>
</dbReference>
<feature type="compositionally biased region" description="Polar residues" evidence="10">
    <location>
        <begin position="238"/>
        <end position="249"/>
    </location>
</feature>
<dbReference type="GO" id="GO:0005524">
    <property type="term" value="F:ATP binding"/>
    <property type="evidence" value="ECO:0007669"/>
    <property type="project" value="UniProtKB-KW"/>
</dbReference>
<evidence type="ECO:0000259" key="11">
    <source>
        <dbReference type="PROSITE" id="PS50105"/>
    </source>
</evidence>
<protein>
    <submittedName>
        <fullName evidence="14">Helicase, C-terminal</fullName>
    </submittedName>
</protein>
<dbReference type="HOGENOM" id="CLU_001161_1_0_1"/>
<dbReference type="OMA" id="ACACLDP"/>
<keyword evidence="7" id="KW-0238">DNA-binding</keyword>
<feature type="region of interest" description="Disordered" evidence="10">
    <location>
        <begin position="358"/>
        <end position="494"/>
    </location>
</feature>
<keyword evidence="15" id="KW-1185">Reference proteome</keyword>
<dbReference type="SUPFAM" id="SSF52540">
    <property type="entry name" value="P-loop containing nucleoside triphosphate hydrolases"/>
    <property type="match status" value="2"/>
</dbReference>
<dbReference type="Gene3D" id="3.40.50.300">
    <property type="entry name" value="P-loop containing nucleotide triphosphate hydrolases"/>
    <property type="match status" value="1"/>
</dbReference>
<keyword evidence="4" id="KW-0378">Hydrolase</keyword>
<dbReference type="SMART" id="SM00490">
    <property type="entry name" value="HELICc"/>
    <property type="match status" value="1"/>
</dbReference>
<dbReference type="Gene3D" id="1.10.150.50">
    <property type="entry name" value="Transcription Factor, Ets-1"/>
    <property type="match status" value="1"/>
</dbReference>
<dbReference type="InterPro" id="IPR001660">
    <property type="entry name" value="SAM"/>
</dbReference>
<evidence type="ECO:0000259" key="12">
    <source>
        <dbReference type="PROSITE" id="PS51192"/>
    </source>
</evidence>
<dbReference type="PROSITE" id="PS51194">
    <property type="entry name" value="HELICASE_CTER"/>
    <property type="match status" value="1"/>
</dbReference>
<evidence type="ECO:0000256" key="4">
    <source>
        <dbReference type="ARBA" id="ARBA00022801"/>
    </source>
</evidence>
<feature type="domain" description="SAM" evidence="11">
    <location>
        <begin position="19"/>
        <end position="94"/>
    </location>
</feature>
<evidence type="ECO:0000313" key="15">
    <source>
        <dbReference type="Proteomes" id="UP000030104"/>
    </source>
</evidence>
<feature type="domain" description="Helicase ATP-binding" evidence="12">
    <location>
        <begin position="788"/>
        <end position="990"/>
    </location>
</feature>
<accession>A0A0A2LG19</accession>
<comment type="similarity">
    <text evidence="2">Belongs to the SNF2/RAD54 helicase family.</text>
</comment>
<evidence type="ECO:0000256" key="10">
    <source>
        <dbReference type="SAM" id="MobiDB-lite"/>
    </source>
</evidence>
<feature type="domain" description="Helicase C-terminal" evidence="13">
    <location>
        <begin position="1175"/>
        <end position="1329"/>
    </location>
</feature>
<evidence type="ECO:0000256" key="1">
    <source>
        <dbReference type="ARBA" id="ARBA00004123"/>
    </source>
</evidence>
<dbReference type="SMART" id="SM00487">
    <property type="entry name" value="DEXDc"/>
    <property type="match status" value="1"/>
</dbReference>
<dbReference type="InterPro" id="IPR049730">
    <property type="entry name" value="SNF2/RAD54-like_C"/>
</dbReference>
<feature type="compositionally biased region" description="Acidic residues" evidence="10">
    <location>
        <begin position="378"/>
        <end position="410"/>
    </location>
</feature>
<evidence type="ECO:0000256" key="7">
    <source>
        <dbReference type="ARBA" id="ARBA00023125"/>
    </source>
</evidence>
<dbReference type="Gene3D" id="3.40.50.10810">
    <property type="entry name" value="Tandem AAA-ATPase domain"/>
    <property type="match status" value="1"/>
</dbReference>
<gene>
    <name evidence="14" type="ORF">PITC_046940</name>
</gene>
<evidence type="ECO:0000256" key="9">
    <source>
        <dbReference type="SAM" id="Coils"/>
    </source>
</evidence>
<feature type="compositionally biased region" description="Polar residues" evidence="10">
    <location>
        <begin position="481"/>
        <end position="490"/>
    </location>
</feature>
<dbReference type="GO" id="GO:0004386">
    <property type="term" value="F:helicase activity"/>
    <property type="evidence" value="ECO:0007669"/>
    <property type="project" value="UniProtKB-KW"/>
</dbReference>
<dbReference type="OrthoDB" id="2020972at2759"/>
<evidence type="ECO:0000256" key="5">
    <source>
        <dbReference type="ARBA" id="ARBA00022806"/>
    </source>
</evidence>
<dbReference type="PROSITE" id="PS51192">
    <property type="entry name" value="HELICASE_ATP_BIND_1"/>
    <property type="match status" value="1"/>
</dbReference>
<keyword evidence="5 14" id="KW-0347">Helicase</keyword>
<feature type="compositionally biased region" description="Basic and acidic residues" evidence="10">
    <location>
        <begin position="455"/>
        <end position="464"/>
    </location>
</feature>
<name>A0A0A2LG19_PENIT</name>
<keyword evidence="8" id="KW-0539">Nucleus</keyword>
<dbReference type="Pfam" id="PF24580">
    <property type="entry name" value="DUF7607"/>
    <property type="match status" value="1"/>
</dbReference>
<feature type="region of interest" description="Disordered" evidence="10">
    <location>
        <begin position="217"/>
        <end position="252"/>
    </location>
</feature>
<dbReference type="Pfam" id="PF00176">
    <property type="entry name" value="SNF2-rel_dom"/>
    <property type="match status" value="1"/>
</dbReference>
<evidence type="ECO:0000259" key="13">
    <source>
        <dbReference type="PROSITE" id="PS51194"/>
    </source>
</evidence>
<comment type="subcellular location">
    <subcellularLocation>
        <location evidence="1">Nucleus</location>
    </subcellularLocation>
</comment>
<evidence type="ECO:0000256" key="2">
    <source>
        <dbReference type="ARBA" id="ARBA00007025"/>
    </source>
</evidence>
<dbReference type="PANTHER" id="PTHR45797:SF1">
    <property type="entry name" value="HELICASE ARIP4"/>
    <property type="match status" value="1"/>
</dbReference>
<dbReference type="CDD" id="cd18793">
    <property type="entry name" value="SF2_C_SNF"/>
    <property type="match status" value="1"/>
</dbReference>
<dbReference type="InterPro" id="IPR000330">
    <property type="entry name" value="SNF2_N"/>
</dbReference>
<evidence type="ECO:0000256" key="8">
    <source>
        <dbReference type="ARBA" id="ARBA00023242"/>
    </source>
</evidence>
<dbReference type="InterPro" id="IPR027417">
    <property type="entry name" value="P-loop_NTPase"/>
</dbReference>
<dbReference type="PhylomeDB" id="A0A0A2LG19"/>
<dbReference type="GO" id="GO:0005634">
    <property type="term" value="C:nucleus"/>
    <property type="evidence" value="ECO:0007669"/>
    <property type="project" value="UniProtKB-SubCell"/>
</dbReference>
<feature type="coiled-coil region" evidence="9">
    <location>
        <begin position="702"/>
        <end position="736"/>
    </location>
</feature>
<comment type="caution">
    <text evidence="14">The sequence shown here is derived from an EMBL/GenBank/DDBJ whole genome shotgun (WGS) entry which is preliminary data.</text>
</comment>
<dbReference type="EMBL" id="JQGA01000028">
    <property type="protein sequence ID" value="KGO78123.1"/>
    <property type="molecule type" value="Genomic_DNA"/>
</dbReference>
<organism evidence="14 15">
    <name type="scientific">Penicillium italicum</name>
    <name type="common">Blue mold</name>
    <dbReference type="NCBI Taxonomy" id="40296"/>
    <lineage>
        <taxon>Eukaryota</taxon>
        <taxon>Fungi</taxon>
        <taxon>Dikarya</taxon>
        <taxon>Ascomycota</taxon>
        <taxon>Pezizomycotina</taxon>
        <taxon>Eurotiomycetes</taxon>
        <taxon>Eurotiomycetidae</taxon>
        <taxon>Eurotiales</taxon>
        <taxon>Aspergillaceae</taxon>
        <taxon>Penicillium</taxon>
    </lineage>
</organism>
<dbReference type="PANTHER" id="PTHR45797">
    <property type="entry name" value="RAD54-LIKE"/>
    <property type="match status" value="1"/>
</dbReference>
<dbReference type="GO" id="GO:0003677">
    <property type="term" value="F:DNA binding"/>
    <property type="evidence" value="ECO:0007669"/>
    <property type="project" value="UniProtKB-KW"/>
</dbReference>
<dbReference type="STRING" id="40296.A0A0A2LG19"/>
<keyword evidence="6" id="KW-0067">ATP-binding</keyword>
<proteinExistence type="inferred from homology"/>
<evidence type="ECO:0000313" key="14">
    <source>
        <dbReference type="EMBL" id="KGO78123.1"/>
    </source>
</evidence>
<dbReference type="InterPro" id="IPR044574">
    <property type="entry name" value="ARIP4-like"/>
</dbReference>